<protein>
    <recommendedName>
        <fullName evidence="3">Immunity protein 7 of polymorphic toxin system</fullName>
    </recommendedName>
</protein>
<dbReference type="RefSeq" id="WP_355397332.1">
    <property type="nucleotide sequence ID" value="NZ_JBEXPZ010000018.1"/>
</dbReference>
<sequence>MWEYATSSFRLVAGLSPSLDVLAARLRLDVERGWEDLGRVDAAMFRIQEIDFALSRLEGSPSPDVFVWVSRTQADANAALDVLLAALGMGREAVTFQGDVETGFVDLQNGPKA</sequence>
<reference evidence="1 2" key="1">
    <citation type="submission" date="2024-06" db="EMBL/GenBank/DDBJ databases">
        <title>The Natural Products Discovery Center: Release of the First 8490 Sequenced Strains for Exploring Actinobacteria Biosynthetic Diversity.</title>
        <authorList>
            <person name="Kalkreuter E."/>
            <person name="Kautsar S.A."/>
            <person name="Yang D."/>
            <person name="Bader C.D."/>
            <person name="Teijaro C.N."/>
            <person name="Fluegel L."/>
            <person name="Davis C.M."/>
            <person name="Simpson J.R."/>
            <person name="Lauterbach L."/>
            <person name="Steele A.D."/>
            <person name="Gui C."/>
            <person name="Meng S."/>
            <person name="Li G."/>
            <person name="Viehrig K."/>
            <person name="Ye F."/>
            <person name="Su P."/>
            <person name="Kiefer A.F."/>
            <person name="Nichols A."/>
            <person name="Cepeda A.J."/>
            <person name="Yan W."/>
            <person name="Fan B."/>
            <person name="Jiang Y."/>
            <person name="Adhikari A."/>
            <person name="Zheng C.-J."/>
            <person name="Schuster L."/>
            <person name="Cowan T.M."/>
            <person name="Smanski M.J."/>
            <person name="Chevrette M.G."/>
            <person name="De Carvalho L.P.S."/>
            <person name="Shen B."/>
        </authorList>
    </citation>
    <scope>NUCLEOTIDE SEQUENCE [LARGE SCALE GENOMIC DNA]</scope>
    <source>
        <strain evidence="1 2">NPDC006434</strain>
    </source>
</reference>
<proteinExistence type="predicted"/>
<dbReference type="EMBL" id="JBEXPZ010000018">
    <property type="protein sequence ID" value="MET9846023.1"/>
    <property type="molecule type" value="Genomic_DNA"/>
</dbReference>
<keyword evidence="2" id="KW-1185">Reference proteome</keyword>
<evidence type="ECO:0000313" key="2">
    <source>
        <dbReference type="Proteomes" id="UP001550210"/>
    </source>
</evidence>
<organism evidence="1 2">
    <name type="scientific">Streptomyces ossamyceticus</name>
    <dbReference type="NCBI Taxonomy" id="249581"/>
    <lineage>
        <taxon>Bacteria</taxon>
        <taxon>Bacillati</taxon>
        <taxon>Actinomycetota</taxon>
        <taxon>Actinomycetes</taxon>
        <taxon>Kitasatosporales</taxon>
        <taxon>Streptomycetaceae</taxon>
        <taxon>Streptomyces</taxon>
    </lineage>
</organism>
<evidence type="ECO:0000313" key="1">
    <source>
        <dbReference type="EMBL" id="MET9846023.1"/>
    </source>
</evidence>
<dbReference type="Proteomes" id="UP001550210">
    <property type="component" value="Unassembled WGS sequence"/>
</dbReference>
<accession>A0ABV2UWT7</accession>
<comment type="caution">
    <text evidence="1">The sequence shown here is derived from an EMBL/GenBank/DDBJ whole genome shotgun (WGS) entry which is preliminary data.</text>
</comment>
<gene>
    <name evidence="1" type="ORF">ABZZ21_15930</name>
</gene>
<name>A0ABV2UWT7_9ACTN</name>
<evidence type="ECO:0008006" key="3">
    <source>
        <dbReference type="Google" id="ProtNLM"/>
    </source>
</evidence>